<feature type="binding site" evidence="4">
    <location>
        <position position="127"/>
    </location>
    <ligand>
        <name>a divalent metal cation</name>
        <dbReference type="ChEBI" id="CHEBI:60240"/>
        <label>2</label>
    </ligand>
</feature>
<keyword evidence="2 4" id="KW-0479">Metal-binding</keyword>
<feature type="binding site" evidence="4">
    <location>
        <position position="91"/>
    </location>
    <ligand>
        <name>a divalent metal cation</name>
        <dbReference type="ChEBI" id="CHEBI:60240"/>
        <label>1</label>
    </ligand>
</feature>
<dbReference type="Gene3D" id="3.20.20.140">
    <property type="entry name" value="Metal-dependent hydrolases"/>
    <property type="match status" value="1"/>
</dbReference>
<dbReference type="InterPro" id="IPR018228">
    <property type="entry name" value="DNase_TatD-rel_CS"/>
</dbReference>
<dbReference type="SUPFAM" id="SSF51556">
    <property type="entry name" value="Metallo-dependent hydrolases"/>
    <property type="match status" value="1"/>
</dbReference>
<feature type="binding site" evidence="4">
    <location>
        <position position="6"/>
    </location>
    <ligand>
        <name>a divalent metal cation</name>
        <dbReference type="ChEBI" id="CHEBI:60240"/>
        <label>1</label>
    </ligand>
</feature>
<feature type="binding site" evidence="4">
    <location>
        <position position="8"/>
    </location>
    <ligand>
        <name>a divalent metal cation</name>
        <dbReference type="ChEBI" id="CHEBI:60240"/>
        <label>1</label>
    </ligand>
</feature>
<name>A0A516SL50_9NEIS</name>
<feature type="binding site" evidence="4">
    <location>
        <position position="200"/>
    </location>
    <ligand>
        <name>a divalent metal cation</name>
        <dbReference type="ChEBI" id="CHEBI:60240"/>
        <label>1</label>
    </ligand>
</feature>
<keyword evidence="6" id="KW-1185">Reference proteome</keyword>
<proteinExistence type="inferred from homology"/>
<dbReference type="PROSITE" id="PS01091">
    <property type="entry name" value="TATD_3"/>
    <property type="match status" value="1"/>
</dbReference>
<dbReference type="PIRSF" id="PIRSF005902">
    <property type="entry name" value="DNase_TatD"/>
    <property type="match status" value="1"/>
</dbReference>
<evidence type="ECO:0000256" key="2">
    <source>
        <dbReference type="ARBA" id="ARBA00022723"/>
    </source>
</evidence>
<dbReference type="RefSeq" id="WP_144280259.1">
    <property type="nucleotide sequence ID" value="NZ_CP041730.1"/>
</dbReference>
<evidence type="ECO:0000256" key="1">
    <source>
        <dbReference type="ARBA" id="ARBA00009275"/>
    </source>
</evidence>
<sequence length="256" mass="28028">MLIDTHCHLDAPEFDADRDEVVRRAREAGVHTVVVPGVTLAAMPQTLAMRRLYGCPVAFGLHPIFERTHRDAHLIALGELIASEKPVAVGEIGLDFFVEGLDRVRQTEIFAAQLKLARDFELPVLLHVRKSQDQVLKQLRRFGIRRGIAHAFNGSPQQADAYLAQGLKLGFGGTLTFERALNIRRLATKLPIEGIVLETDAPDIPPSWAASQRNEPANVAGIAALLAELRGMELGELARLTSENARKTLGLDAVAD</sequence>
<dbReference type="Pfam" id="PF01026">
    <property type="entry name" value="TatD_DNase"/>
    <property type="match status" value="1"/>
</dbReference>
<dbReference type="Proteomes" id="UP000317550">
    <property type="component" value="Chromosome"/>
</dbReference>
<reference evidence="6" key="1">
    <citation type="submission" date="2019-07" db="EMBL/GenBank/DDBJ databases">
        <title>Chitinimonas sp. nov., isolated from Ny-Alesund, arctica soil.</title>
        <authorList>
            <person name="Xu Q."/>
            <person name="Peng F."/>
        </authorList>
    </citation>
    <scope>NUCLEOTIDE SEQUENCE [LARGE SCALE GENOMIC DNA]</scope>
    <source>
        <strain evidence="6">R3-44</strain>
    </source>
</reference>
<comment type="similarity">
    <text evidence="1">Belongs to the metallo-dependent hydrolases superfamily. TatD-type hydrolase family.</text>
</comment>
<dbReference type="PROSITE" id="PS01137">
    <property type="entry name" value="TATD_1"/>
    <property type="match status" value="1"/>
</dbReference>
<organism evidence="5 6">
    <name type="scientific">Chitinimonas arctica</name>
    <dbReference type="NCBI Taxonomy" id="2594795"/>
    <lineage>
        <taxon>Bacteria</taxon>
        <taxon>Pseudomonadati</taxon>
        <taxon>Pseudomonadota</taxon>
        <taxon>Betaproteobacteria</taxon>
        <taxon>Neisseriales</taxon>
        <taxon>Chitinibacteraceae</taxon>
        <taxon>Chitinimonas</taxon>
    </lineage>
</organism>
<evidence type="ECO:0000313" key="5">
    <source>
        <dbReference type="EMBL" id="QDQ28876.1"/>
    </source>
</evidence>
<dbReference type="OrthoDB" id="9810005at2"/>
<dbReference type="AlphaFoldDB" id="A0A516SL50"/>
<dbReference type="CDD" id="cd01310">
    <property type="entry name" value="TatD_DNAse"/>
    <property type="match status" value="1"/>
</dbReference>
<evidence type="ECO:0000313" key="6">
    <source>
        <dbReference type="Proteomes" id="UP000317550"/>
    </source>
</evidence>
<dbReference type="PANTHER" id="PTHR46124">
    <property type="entry name" value="D-AMINOACYL-TRNA DEACYLASE"/>
    <property type="match status" value="1"/>
</dbReference>
<protein>
    <submittedName>
        <fullName evidence="5">TatD family deoxyribonuclease</fullName>
    </submittedName>
</protein>
<dbReference type="EMBL" id="CP041730">
    <property type="protein sequence ID" value="QDQ28876.1"/>
    <property type="molecule type" value="Genomic_DNA"/>
</dbReference>
<dbReference type="GO" id="GO:0046872">
    <property type="term" value="F:metal ion binding"/>
    <property type="evidence" value="ECO:0007669"/>
    <property type="project" value="UniProtKB-KW"/>
</dbReference>
<dbReference type="InterPro" id="IPR001130">
    <property type="entry name" value="TatD-like"/>
</dbReference>
<gene>
    <name evidence="5" type="ORF">FNU76_22380</name>
</gene>
<dbReference type="GO" id="GO:0016788">
    <property type="term" value="F:hydrolase activity, acting on ester bonds"/>
    <property type="evidence" value="ECO:0007669"/>
    <property type="project" value="InterPro"/>
</dbReference>
<evidence type="ECO:0000256" key="4">
    <source>
        <dbReference type="PIRSR" id="PIRSR005902-1"/>
    </source>
</evidence>
<dbReference type="PANTHER" id="PTHR46124:SF2">
    <property type="entry name" value="D-AMINOACYL-TRNA DEACYLASE"/>
    <property type="match status" value="1"/>
</dbReference>
<feature type="binding site" evidence="4">
    <location>
        <position position="150"/>
    </location>
    <ligand>
        <name>a divalent metal cation</name>
        <dbReference type="ChEBI" id="CHEBI:60240"/>
        <label>2</label>
    </ligand>
</feature>
<keyword evidence="3" id="KW-0378">Hydrolase</keyword>
<dbReference type="KEGG" id="cari:FNU76_22380"/>
<dbReference type="InterPro" id="IPR032466">
    <property type="entry name" value="Metal_Hydrolase"/>
</dbReference>
<dbReference type="FunFam" id="3.20.20.140:FF:000005">
    <property type="entry name" value="TatD family hydrolase"/>
    <property type="match status" value="1"/>
</dbReference>
<evidence type="ECO:0000256" key="3">
    <source>
        <dbReference type="ARBA" id="ARBA00022801"/>
    </source>
</evidence>
<accession>A0A516SL50</accession>